<dbReference type="Gene3D" id="3.30.750.24">
    <property type="entry name" value="STAS domain"/>
    <property type="match status" value="1"/>
</dbReference>
<comment type="caution">
    <text evidence="2">The sequence shown here is derived from an EMBL/GenBank/DDBJ whole genome shotgun (WGS) entry which is preliminary data.</text>
</comment>
<dbReference type="SUPFAM" id="SSF52091">
    <property type="entry name" value="SpoIIaa-like"/>
    <property type="match status" value="1"/>
</dbReference>
<dbReference type="PANTHER" id="PTHR33495:SF2">
    <property type="entry name" value="ANTI-SIGMA FACTOR ANTAGONIST TM_1081-RELATED"/>
    <property type="match status" value="1"/>
</dbReference>
<gene>
    <name evidence="2" type="ORF">IQ10_02547</name>
</gene>
<dbReference type="OrthoDB" id="9793697at2"/>
<keyword evidence="3" id="KW-1185">Reference proteome</keyword>
<protein>
    <submittedName>
        <fullName evidence="2">Anti-sigma B factor antagonist</fullName>
    </submittedName>
</protein>
<evidence type="ECO:0000313" key="2">
    <source>
        <dbReference type="EMBL" id="TWI55980.1"/>
    </source>
</evidence>
<dbReference type="CDD" id="cd07043">
    <property type="entry name" value="STAS_anti-anti-sigma_factors"/>
    <property type="match status" value="1"/>
</dbReference>
<organism evidence="2 3">
    <name type="scientific">Halalkalibacter nanhaiisediminis</name>
    <dbReference type="NCBI Taxonomy" id="688079"/>
    <lineage>
        <taxon>Bacteria</taxon>
        <taxon>Bacillati</taxon>
        <taxon>Bacillota</taxon>
        <taxon>Bacilli</taxon>
        <taxon>Bacillales</taxon>
        <taxon>Bacillaceae</taxon>
        <taxon>Halalkalibacter</taxon>
    </lineage>
</organism>
<dbReference type="RefSeq" id="WP_144450829.1">
    <property type="nucleotide sequence ID" value="NZ_VLKZ01000006.1"/>
</dbReference>
<sequence>MLEINSTSVADKSMTVFLSGYIDITTASILTTYVEQLDELHHKTLSLNFKDVSFIDSTGIGAILKIIFSSQDQDFEVKLEEMSTELKDILEMVGVFRILEAVQRD</sequence>
<feature type="domain" description="STAS" evidence="1">
    <location>
        <begin position="18"/>
        <end position="105"/>
    </location>
</feature>
<dbReference type="GO" id="GO:0043856">
    <property type="term" value="F:anti-sigma factor antagonist activity"/>
    <property type="evidence" value="ECO:0007669"/>
    <property type="project" value="TreeGrafter"/>
</dbReference>
<dbReference type="PROSITE" id="PS50801">
    <property type="entry name" value="STAS"/>
    <property type="match status" value="1"/>
</dbReference>
<dbReference type="AlphaFoldDB" id="A0A562QIH1"/>
<dbReference type="Proteomes" id="UP000315711">
    <property type="component" value="Unassembled WGS sequence"/>
</dbReference>
<evidence type="ECO:0000259" key="1">
    <source>
        <dbReference type="PROSITE" id="PS50801"/>
    </source>
</evidence>
<evidence type="ECO:0000313" key="3">
    <source>
        <dbReference type="Proteomes" id="UP000315711"/>
    </source>
</evidence>
<dbReference type="EMBL" id="VLKZ01000006">
    <property type="protein sequence ID" value="TWI55980.1"/>
    <property type="molecule type" value="Genomic_DNA"/>
</dbReference>
<proteinExistence type="predicted"/>
<reference evidence="2 3" key="1">
    <citation type="journal article" date="2015" name="Stand. Genomic Sci.">
        <title>Genomic Encyclopedia of Bacterial and Archaeal Type Strains, Phase III: the genomes of soil and plant-associated and newly described type strains.</title>
        <authorList>
            <person name="Whitman W.B."/>
            <person name="Woyke T."/>
            <person name="Klenk H.P."/>
            <person name="Zhou Y."/>
            <person name="Lilburn T.G."/>
            <person name="Beck B.J."/>
            <person name="De Vos P."/>
            <person name="Vandamme P."/>
            <person name="Eisen J.A."/>
            <person name="Garrity G."/>
            <person name="Hugenholtz P."/>
            <person name="Kyrpides N.C."/>
        </authorList>
    </citation>
    <scope>NUCLEOTIDE SEQUENCE [LARGE SCALE GENOMIC DNA]</scope>
    <source>
        <strain evidence="2 3">CGMCC 1.10116</strain>
    </source>
</reference>
<dbReference type="PANTHER" id="PTHR33495">
    <property type="entry name" value="ANTI-SIGMA FACTOR ANTAGONIST TM_1081-RELATED-RELATED"/>
    <property type="match status" value="1"/>
</dbReference>
<name>A0A562QIH1_9BACI</name>
<accession>A0A562QIH1</accession>
<dbReference type="InterPro" id="IPR002645">
    <property type="entry name" value="STAS_dom"/>
</dbReference>
<dbReference type="InterPro" id="IPR036513">
    <property type="entry name" value="STAS_dom_sf"/>
</dbReference>
<dbReference type="Pfam" id="PF01740">
    <property type="entry name" value="STAS"/>
    <property type="match status" value="1"/>
</dbReference>